<keyword evidence="5" id="KW-1185">Reference proteome</keyword>
<dbReference type="PANTHER" id="PTHR44188">
    <property type="entry name" value="GDAP1, ISOFORM A"/>
    <property type="match status" value="1"/>
</dbReference>
<gene>
    <name evidence="6" type="primary">LOC113217906</name>
</gene>
<dbReference type="SUPFAM" id="SSF52833">
    <property type="entry name" value="Thioredoxin-like"/>
    <property type="match status" value="1"/>
</dbReference>
<dbReference type="InterPro" id="IPR004045">
    <property type="entry name" value="Glutathione_S-Trfase_N"/>
</dbReference>
<protein>
    <submittedName>
        <fullName evidence="6">Ganglioside-induced differentiation-associated protein 1 isoform X1</fullName>
    </submittedName>
</protein>
<dbReference type="AlphaFoldDB" id="A0A6J1TJU6"/>
<keyword evidence="2" id="KW-0812">Transmembrane</keyword>
<dbReference type="Pfam" id="PF13417">
    <property type="entry name" value="GST_N_3"/>
    <property type="match status" value="1"/>
</dbReference>
<dbReference type="GO" id="GO:0005741">
    <property type="term" value="C:mitochondrial outer membrane"/>
    <property type="evidence" value="ECO:0007669"/>
    <property type="project" value="TreeGrafter"/>
</dbReference>
<comment type="similarity">
    <text evidence="1">Belongs to the GST superfamily.</text>
</comment>
<reference evidence="6" key="1">
    <citation type="submission" date="2025-08" db="UniProtKB">
        <authorList>
            <consortium name="RefSeq"/>
        </authorList>
    </citation>
    <scope>IDENTIFICATION</scope>
    <source>
        <tissue evidence="6">Whole organism</tissue>
    </source>
</reference>
<dbReference type="GeneID" id="113217906"/>
<dbReference type="PANTHER" id="PTHR44188:SF1">
    <property type="entry name" value="GDAP1, ISOFORM A"/>
    <property type="match status" value="1"/>
</dbReference>
<dbReference type="Proteomes" id="UP000504606">
    <property type="component" value="Unplaced"/>
</dbReference>
<dbReference type="PROSITE" id="PS50405">
    <property type="entry name" value="GST_CTER"/>
    <property type="match status" value="1"/>
</dbReference>
<keyword evidence="2" id="KW-1133">Transmembrane helix</keyword>
<dbReference type="CTD" id="54332"/>
<dbReference type="PROSITE" id="PS50404">
    <property type="entry name" value="GST_NTER"/>
    <property type="match status" value="1"/>
</dbReference>
<proteinExistence type="inferred from homology"/>
<name>A0A6J1TJU6_FRAOC</name>
<feature type="domain" description="GST N-terminal" evidence="3">
    <location>
        <begin position="21"/>
        <end position="102"/>
    </location>
</feature>
<dbReference type="InterPro" id="IPR036249">
    <property type="entry name" value="Thioredoxin-like_sf"/>
</dbReference>
<evidence type="ECO:0000259" key="4">
    <source>
        <dbReference type="PROSITE" id="PS50405"/>
    </source>
</evidence>
<feature type="transmembrane region" description="Helical" evidence="2">
    <location>
        <begin position="306"/>
        <end position="327"/>
    </location>
</feature>
<dbReference type="GO" id="GO:0000266">
    <property type="term" value="P:mitochondrial fission"/>
    <property type="evidence" value="ECO:0007669"/>
    <property type="project" value="TreeGrafter"/>
</dbReference>
<dbReference type="SFLD" id="SFLDS00019">
    <property type="entry name" value="Glutathione_Transferase_(cytos"/>
    <property type="match status" value="1"/>
</dbReference>
<accession>A0A6J1TJU6</accession>
<dbReference type="InterPro" id="IPR010987">
    <property type="entry name" value="Glutathione-S-Trfase_C-like"/>
</dbReference>
<sequence>MAGPLPVGLPSGSNNDNGRGNGLLLYFHHYSFYSQKVVMALHEKKLPFKTHLVNVHKGEQYDPWFMEINPKGDVPVLKDGVKIIPDSGRILDYLEDNFTNGRTPPLIPKDHGIEVRQRVLHFRTLLDQLPVNHITAGSIYHTDLISNPKLPFVSPFRHMLRVSEINQSNYMRKHAENNPKFREILLQRADLVEKKHESIVNREEFTKWLNSVETVLVQVEDELASHSTEKTDWWLCSPEFSIADVALTVLLDRLCCLGLQERFWTGGKSPNLDLYFKRVQNRDSFKKAVPSTLIHLQLLLMMTPRVVGVSTCIVAALAVLVGGYFYVKRK</sequence>
<dbReference type="SUPFAM" id="SSF47616">
    <property type="entry name" value="GST C-terminal domain-like"/>
    <property type="match status" value="1"/>
</dbReference>
<dbReference type="GO" id="GO:0006626">
    <property type="term" value="P:protein targeting to mitochondrion"/>
    <property type="evidence" value="ECO:0007669"/>
    <property type="project" value="TreeGrafter"/>
</dbReference>
<evidence type="ECO:0000259" key="3">
    <source>
        <dbReference type="PROSITE" id="PS50404"/>
    </source>
</evidence>
<evidence type="ECO:0000313" key="5">
    <source>
        <dbReference type="Proteomes" id="UP000504606"/>
    </source>
</evidence>
<organism evidence="5 6">
    <name type="scientific">Frankliniella occidentalis</name>
    <name type="common">Western flower thrips</name>
    <name type="synonym">Euthrips occidentalis</name>
    <dbReference type="NCBI Taxonomy" id="133901"/>
    <lineage>
        <taxon>Eukaryota</taxon>
        <taxon>Metazoa</taxon>
        <taxon>Ecdysozoa</taxon>
        <taxon>Arthropoda</taxon>
        <taxon>Hexapoda</taxon>
        <taxon>Insecta</taxon>
        <taxon>Pterygota</taxon>
        <taxon>Neoptera</taxon>
        <taxon>Paraneoptera</taxon>
        <taxon>Thysanoptera</taxon>
        <taxon>Terebrantia</taxon>
        <taxon>Thripoidea</taxon>
        <taxon>Thripidae</taxon>
        <taxon>Frankliniella</taxon>
    </lineage>
</organism>
<feature type="domain" description="GST C-terminal" evidence="4">
    <location>
        <begin position="174"/>
        <end position="305"/>
    </location>
</feature>
<dbReference type="InterPro" id="IPR036282">
    <property type="entry name" value="Glutathione-S-Trfase_C_sf"/>
</dbReference>
<dbReference type="KEGG" id="foc:113217906"/>
<dbReference type="Gene3D" id="1.20.1050.10">
    <property type="match status" value="1"/>
</dbReference>
<evidence type="ECO:0000256" key="1">
    <source>
        <dbReference type="ARBA" id="ARBA00007409"/>
    </source>
</evidence>
<dbReference type="Gene3D" id="3.40.30.10">
    <property type="entry name" value="Glutaredoxin"/>
    <property type="match status" value="1"/>
</dbReference>
<dbReference type="RefSeq" id="XP_026293779.1">
    <property type="nucleotide sequence ID" value="XM_026437994.2"/>
</dbReference>
<dbReference type="CDD" id="cd00570">
    <property type="entry name" value="GST_N_family"/>
    <property type="match status" value="1"/>
</dbReference>
<dbReference type="GO" id="GO:0008053">
    <property type="term" value="P:mitochondrial fusion"/>
    <property type="evidence" value="ECO:0007669"/>
    <property type="project" value="TreeGrafter"/>
</dbReference>
<evidence type="ECO:0000256" key="2">
    <source>
        <dbReference type="SAM" id="Phobius"/>
    </source>
</evidence>
<evidence type="ECO:0000313" key="6">
    <source>
        <dbReference type="RefSeq" id="XP_026293779.1"/>
    </source>
</evidence>
<keyword evidence="2" id="KW-0472">Membrane</keyword>
<dbReference type="OrthoDB" id="249703at2759"/>
<dbReference type="InterPro" id="IPR040079">
    <property type="entry name" value="Glutathione_S-Trfase"/>
</dbReference>